<feature type="transmembrane region" description="Helical" evidence="6">
    <location>
        <begin position="12"/>
        <end position="29"/>
    </location>
</feature>
<evidence type="ECO:0000256" key="5">
    <source>
        <dbReference type="PROSITE-ProRule" id="PRU00581"/>
    </source>
</evidence>
<dbReference type="PANTHER" id="PTHR22776">
    <property type="entry name" value="MARVEL-CONTAINING POTENTIAL LIPID RAFT-ASSOCIATED PROTEIN"/>
    <property type="match status" value="1"/>
</dbReference>
<feature type="domain" description="MARVEL" evidence="7">
    <location>
        <begin position="1"/>
        <end position="133"/>
    </location>
</feature>
<evidence type="ECO:0000256" key="6">
    <source>
        <dbReference type="SAM" id="Phobius"/>
    </source>
</evidence>
<dbReference type="OrthoDB" id="9940869at2759"/>
<evidence type="ECO:0000256" key="4">
    <source>
        <dbReference type="ARBA" id="ARBA00023136"/>
    </source>
</evidence>
<dbReference type="GO" id="GO:0016020">
    <property type="term" value="C:membrane"/>
    <property type="evidence" value="ECO:0007669"/>
    <property type="project" value="UniProtKB-SubCell"/>
</dbReference>
<evidence type="ECO:0000313" key="9">
    <source>
        <dbReference type="Proteomes" id="UP000812440"/>
    </source>
</evidence>
<comment type="subcellular location">
    <subcellularLocation>
        <location evidence="1">Membrane</location>
        <topology evidence="1">Multi-pass membrane protein</topology>
    </subcellularLocation>
</comment>
<name>A0A8T2JN98_9PIPI</name>
<feature type="transmembrane region" description="Helical" evidence="6">
    <location>
        <begin position="77"/>
        <end position="98"/>
    </location>
</feature>
<comment type="caution">
    <text evidence="8">The sequence shown here is derived from an EMBL/GenBank/DDBJ whole genome shotgun (WGS) entry which is preliminary data.</text>
</comment>
<evidence type="ECO:0000256" key="3">
    <source>
        <dbReference type="ARBA" id="ARBA00022989"/>
    </source>
</evidence>
<dbReference type="EMBL" id="JAACNH010000004">
    <property type="protein sequence ID" value="KAG8444091.1"/>
    <property type="molecule type" value="Genomic_DNA"/>
</dbReference>
<dbReference type="PRINTS" id="PR01884">
    <property type="entry name" value="MALPROTEIN"/>
</dbReference>
<evidence type="ECO:0000313" key="8">
    <source>
        <dbReference type="EMBL" id="KAG8444091.1"/>
    </source>
</evidence>
<feature type="transmembrane region" description="Helical" evidence="6">
    <location>
        <begin position="110"/>
        <end position="130"/>
    </location>
</feature>
<sequence length="136" mass="14923">MTWMNENLHKQIFGGLVWTLIASTTLPGTSLIQGWVMFVSVTCFVCTSVLIILYCIGAHGEKSSWTSLDAMYHCIAALLYLSAAVLDAYATIAIGSILKGSEVYQENIAAVVFAYLATLSYVIHAAFSLVRWKKFS</sequence>
<dbReference type="Proteomes" id="UP000812440">
    <property type="component" value="Chromosome 5"/>
</dbReference>
<keyword evidence="9" id="KW-1185">Reference proteome</keyword>
<organism evidence="8 9">
    <name type="scientific">Hymenochirus boettgeri</name>
    <name type="common">Congo dwarf clawed frog</name>
    <dbReference type="NCBI Taxonomy" id="247094"/>
    <lineage>
        <taxon>Eukaryota</taxon>
        <taxon>Metazoa</taxon>
        <taxon>Chordata</taxon>
        <taxon>Craniata</taxon>
        <taxon>Vertebrata</taxon>
        <taxon>Euteleostomi</taxon>
        <taxon>Amphibia</taxon>
        <taxon>Batrachia</taxon>
        <taxon>Anura</taxon>
        <taxon>Pipoidea</taxon>
        <taxon>Pipidae</taxon>
        <taxon>Pipinae</taxon>
        <taxon>Hymenochirus</taxon>
    </lineage>
</organism>
<keyword evidence="4 5" id="KW-0472">Membrane</keyword>
<evidence type="ECO:0000256" key="1">
    <source>
        <dbReference type="ARBA" id="ARBA00004141"/>
    </source>
</evidence>
<dbReference type="InterPro" id="IPR050578">
    <property type="entry name" value="MARVEL-CKLF_proteins"/>
</dbReference>
<evidence type="ECO:0000256" key="2">
    <source>
        <dbReference type="ARBA" id="ARBA00022692"/>
    </source>
</evidence>
<dbReference type="InterPro" id="IPR008253">
    <property type="entry name" value="Marvel"/>
</dbReference>
<protein>
    <recommendedName>
        <fullName evidence="7">MARVEL domain-containing protein</fullName>
    </recommendedName>
</protein>
<dbReference type="GO" id="GO:0019911">
    <property type="term" value="F:structural constituent of myelin sheath"/>
    <property type="evidence" value="ECO:0007669"/>
    <property type="project" value="TreeGrafter"/>
</dbReference>
<evidence type="ECO:0000259" key="7">
    <source>
        <dbReference type="PROSITE" id="PS51225"/>
    </source>
</evidence>
<gene>
    <name evidence="8" type="ORF">GDO86_009323</name>
</gene>
<dbReference type="GO" id="GO:0042552">
    <property type="term" value="P:myelination"/>
    <property type="evidence" value="ECO:0007669"/>
    <property type="project" value="TreeGrafter"/>
</dbReference>
<keyword evidence="3 6" id="KW-1133">Transmembrane helix</keyword>
<dbReference type="PANTHER" id="PTHR22776:SF101">
    <property type="entry name" value="MYELIN AND LYMPHOCYTE PROTEIN"/>
    <property type="match status" value="1"/>
</dbReference>
<keyword evidence="2 5" id="KW-0812">Transmembrane</keyword>
<reference evidence="8" key="1">
    <citation type="thesis" date="2020" institute="ProQuest LLC" country="789 East Eisenhower Parkway, Ann Arbor, MI, USA">
        <title>Comparative Genomics and Chromosome Evolution.</title>
        <authorList>
            <person name="Mudd A.B."/>
        </authorList>
    </citation>
    <scope>NUCLEOTIDE SEQUENCE</scope>
    <source>
        <strain evidence="8">Female2</strain>
        <tissue evidence="8">Blood</tissue>
    </source>
</reference>
<dbReference type="AlphaFoldDB" id="A0A8T2JN98"/>
<dbReference type="InterPro" id="IPR013295">
    <property type="entry name" value="MAL"/>
</dbReference>
<feature type="transmembrane region" description="Helical" evidence="6">
    <location>
        <begin position="35"/>
        <end position="56"/>
    </location>
</feature>
<accession>A0A8T2JN98</accession>
<proteinExistence type="predicted"/>
<dbReference type="PROSITE" id="PS51225">
    <property type="entry name" value="MARVEL"/>
    <property type="match status" value="1"/>
</dbReference>
<dbReference type="Pfam" id="PF01284">
    <property type="entry name" value="MARVEL"/>
    <property type="match status" value="1"/>
</dbReference>